<keyword evidence="3" id="KW-0067">ATP-binding</keyword>
<dbReference type="GO" id="GO:0004386">
    <property type="term" value="F:helicase activity"/>
    <property type="evidence" value="ECO:0007669"/>
    <property type="project" value="UniProtKB-KW"/>
</dbReference>
<dbReference type="InterPro" id="IPR038475">
    <property type="entry name" value="RecG_C_sf"/>
</dbReference>
<name>A0A397QU33_9MOLU</name>
<dbReference type="InterPro" id="IPR007421">
    <property type="entry name" value="Schlafen_AlbA_2_dom"/>
</dbReference>
<dbReference type="PANTHER" id="PTHR30595:SF6">
    <property type="entry name" value="SCHLAFEN ALBA-2 DOMAIN-CONTAINING PROTEIN"/>
    <property type="match status" value="1"/>
</dbReference>
<evidence type="ECO:0000259" key="1">
    <source>
        <dbReference type="Pfam" id="PF01978"/>
    </source>
</evidence>
<comment type="caution">
    <text evidence="3">The sequence shown here is derived from an EMBL/GenBank/DDBJ whole genome shotgun (WGS) entry which is preliminary data.</text>
</comment>
<dbReference type="InterPro" id="IPR002831">
    <property type="entry name" value="Tscrpt_reg_TrmB_N"/>
</dbReference>
<proteinExistence type="predicted"/>
<keyword evidence="3" id="KW-0347">Helicase</keyword>
<keyword evidence="3" id="KW-0547">Nucleotide-binding</keyword>
<dbReference type="Gene3D" id="3.30.565.60">
    <property type="match status" value="1"/>
</dbReference>
<organism evidence="3 4">
    <name type="scientific">Anaeroplasma bactoclasticum</name>
    <dbReference type="NCBI Taxonomy" id="2088"/>
    <lineage>
        <taxon>Bacteria</taxon>
        <taxon>Bacillati</taxon>
        <taxon>Mycoplasmatota</taxon>
        <taxon>Mollicutes</taxon>
        <taxon>Anaeroplasmatales</taxon>
        <taxon>Anaeroplasmataceae</taxon>
        <taxon>Anaeroplasma</taxon>
    </lineage>
</organism>
<dbReference type="InterPro" id="IPR036388">
    <property type="entry name" value="WH-like_DNA-bd_sf"/>
</dbReference>
<evidence type="ECO:0000313" key="4">
    <source>
        <dbReference type="Proteomes" id="UP000266506"/>
    </source>
</evidence>
<dbReference type="EMBL" id="QXEV01000029">
    <property type="protein sequence ID" value="RIA64933.1"/>
    <property type="molecule type" value="Genomic_DNA"/>
</dbReference>
<accession>A0A397QU33</accession>
<dbReference type="Pfam" id="PF01978">
    <property type="entry name" value="TrmB"/>
    <property type="match status" value="1"/>
</dbReference>
<dbReference type="InterPro" id="IPR038461">
    <property type="entry name" value="Schlafen_AlbA_2_dom_sf"/>
</dbReference>
<dbReference type="Gene3D" id="1.10.10.10">
    <property type="entry name" value="Winged helix-like DNA-binding domain superfamily/Winged helix DNA-binding domain"/>
    <property type="match status" value="1"/>
</dbReference>
<dbReference type="PANTHER" id="PTHR30595">
    <property type="entry name" value="GLPR-RELATED TRANSCRIPTIONAL REPRESSOR"/>
    <property type="match status" value="1"/>
</dbReference>
<feature type="domain" description="Schlafen AlbA-2" evidence="2">
    <location>
        <begin position="4"/>
        <end position="109"/>
    </location>
</feature>
<keyword evidence="4" id="KW-1185">Reference proteome</keyword>
<dbReference type="Pfam" id="PF04326">
    <property type="entry name" value="SLFN_AlbA_2"/>
    <property type="match status" value="1"/>
</dbReference>
<dbReference type="SUPFAM" id="SSF46785">
    <property type="entry name" value="Winged helix' DNA-binding domain"/>
    <property type="match status" value="1"/>
</dbReference>
<protein>
    <submittedName>
        <fullName evidence="3">ATP-dependent DNA helicase RecG</fullName>
    </submittedName>
</protein>
<gene>
    <name evidence="3" type="ORF">EI71_01764</name>
</gene>
<dbReference type="Pfam" id="PF13749">
    <property type="entry name" value="HATPase_c_4"/>
    <property type="match status" value="1"/>
</dbReference>
<dbReference type="InParanoid" id="A0A397QU33"/>
<reference evidence="3 4" key="1">
    <citation type="submission" date="2018-08" db="EMBL/GenBank/DDBJ databases">
        <title>Genomic Encyclopedia of Archaeal and Bacterial Type Strains, Phase II (KMG-II): from individual species to whole genera.</title>
        <authorList>
            <person name="Goeker M."/>
        </authorList>
    </citation>
    <scope>NUCLEOTIDE SEQUENCE [LARGE SCALE GENOMIC DNA]</scope>
    <source>
        <strain evidence="3 4">ATCC 27112</strain>
    </source>
</reference>
<dbReference type="AlphaFoldDB" id="A0A397QU33"/>
<dbReference type="Gene3D" id="3.30.950.30">
    <property type="entry name" value="Schlafen, AAA domain"/>
    <property type="match status" value="1"/>
</dbReference>
<evidence type="ECO:0000313" key="3">
    <source>
        <dbReference type="EMBL" id="RIA64933.1"/>
    </source>
</evidence>
<dbReference type="Proteomes" id="UP000266506">
    <property type="component" value="Unassembled WGS sequence"/>
</dbReference>
<dbReference type="RefSeq" id="WP_162849909.1">
    <property type="nucleotide sequence ID" value="NZ_QXEV01000029.1"/>
</dbReference>
<keyword evidence="3" id="KW-0378">Hydrolase</keyword>
<sequence>MEKESKFLEYKEQITKTYLKTVSAFANYNDGEIIFGVTDDFNIIGVENPNDACLNIENQINDSIKPLPNYSLRINKDNTISLFVKKGFNTPYRYNGKCYIRNDSSTIEADDLAEKRLILEGMNLNYEDLPCKKDELSFEILSKKIVEALNLSKFDKDVLKSLNLYSDTNGYNNAAYLLSDNNNFLGLDIVVFGNNINEFRRRYTFDNVSILKQYYDAIDIYKNEYTIEKIEGSLRVKHELIPFEAFREAIANALVHRAWDVRANIKVEMHPDKVRISSPGGLVAGMSNEDYINGNYSSLRNPIIAEVFHRLNIIEKFATGIKRINSAYLDKIVKPTFLITSGAIAITLPVVNAINLTSNEQKIYDVLKQNYSYQRNEIESLSGMEKSTVIRILNSLIEKGLVEKEGSAKATVYRKVASN</sequence>
<feature type="domain" description="Transcription regulator TrmB N-terminal" evidence="1">
    <location>
        <begin position="353"/>
        <end position="415"/>
    </location>
</feature>
<dbReference type="InterPro" id="IPR036390">
    <property type="entry name" value="WH_DNA-bd_sf"/>
</dbReference>
<evidence type="ECO:0000259" key="2">
    <source>
        <dbReference type="Pfam" id="PF04326"/>
    </source>
</evidence>